<sequence>NKTTLKDLISNFNIVSDQLIEQLGSRADNNEMVELCSWFHRAALGIICMVAFAKDIDCLAKDTPFSSAIAKII</sequence>
<dbReference type="InterPro" id="IPR039983">
    <property type="entry name" value="CYP46A1"/>
</dbReference>
<dbReference type="GO" id="GO:0006707">
    <property type="term" value="P:cholesterol catabolic process"/>
    <property type="evidence" value="ECO:0007669"/>
    <property type="project" value="InterPro"/>
</dbReference>
<dbReference type="GO" id="GO:0020037">
    <property type="term" value="F:heme binding"/>
    <property type="evidence" value="ECO:0007669"/>
    <property type="project" value="InterPro"/>
</dbReference>
<dbReference type="EMBL" id="HM631967">
    <property type="protein sequence ID" value="ADN44544.1"/>
    <property type="molecule type" value="mRNA"/>
</dbReference>
<accession>G3CHZ2</accession>
<dbReference type="Gene3D" id="1.10.630.10">
    <property type="entry name" value="Cytochrome P450"/>
    <property type="match status" value="1"/>
</dbReference>
<dbReference type="InterPro" id="IPR036396">
    <property type="entry name" value="Cyt_P450_sf"/>
</dbReference>
<organism evidence="1">
    <name type="scientific">Perinereis nuntia</name>
    <name type="common">Polychaete worm</name>
    <name type="synonym">Lycoris nuntia</name>
    <dbReference type="NCBI Taxonomy" id="460893"/>
    <lineage>
        <taxon>Eukaryota</taxon>
        <taxon>Metazoa</taxon>
        <taxon>Spiralia</taxon>
        <taxon>Lophotrochozoa</taxon>
        <taxon>Annelida</taxon>
        <taxon>Polychaeta</taxon>
        <taxon>Errantia</taxon>
        <taxon>Phyllodocida</taxon>
        <taxon>Nereididae</taxon>
        <taxon>Perinereis</taxon>
    </lineage>
</organism>
<protein>
    <submittedName>
        <fullName evidence="1">Cytochrome P450 family 46 subfamily A polypeptide 1</fullName>
    </submittedName>
</protein>
<feature type="non-terminal residue" evidence="1">
    <location>
        <position position="73"/>
    </location>
</feature>
<proteinExistence type="evidence at transcript level"/>
<name>G3CHZ2_PERNU</name>
<dbReference type="SUPFAM" id="SSF48264">
    <property type="entry name" value="Cytochrome P450"/>
    <property type="match status" value="1"/>
</dbReference>
<evidence type="ECO:0000313" key="1">
    <source>
        <dbReference type="EMBL" id="ADN44544.1"/>
    </source>
</evidence>
<dbReference type="PANTHER" id="PTHR24293:SF0">
    <property type="entry name" value="CYP46A1 PROTEIN-RELATED"/>
    <property type="match status" value="1"/>
</dbReference>
<dbReference type="GO" id="GO:0005506">
    <property type="term" value="F:iron ion binding"/>
    <property type="evidence" value="ECO:0007669"/>
    <property type="project" value="InterPro"/>
</dbReference>
<reference evidence="1" key="1">
    <citation type="submission" date="2010-07" db="EMBL/GenBank/DDBJ databases">
        <authorList>
            <person name="Won E.-J."/>
            <person name="Rhee J.-S."/>
            <person name="Lee J.-S."/>
        </authorList>
    </citation>
    <scope>NUCLEOTIDE SEQUENCE</scope>
</reference>
<dbReference type="AlphaFoldDB" id="G3CHZ2"/>
<feature type="non-terminal residue" evidence="1">
    <location>
        <position position="1"/>
    </location>
</feature>
<dbReference type="GO" id="GO:0033781">
    <property type="term" value="F:cholesterol 24-hydroxylase activity"/>
    <property type="evidence" value="ECO:0007669"/>
    <property type="project" value="InterPro"/>
</dbReference>
<dbReference type="PANTHER" id="PTHR24293">
    <property type="entry name" value="CYTOCHROME P450 FAMILY 46 SUBFAMILY A"/>
    <property type="match status" value="1"/>
</dbReference>